<name>A0A511VC51_9BACL</name>
<proteinExistence type="predicted"/>
<dbReference type="AlphaFoldDB" id="A0A511VC51"/>
<feature type="transmembrane region" description="Helical" evidence="1">
    <location>
        <begin position="98"/>
        <end position="116"/>
    </location>
</feature>
<evidence type="ECO:0000256" key="1">
    <source>
        <dbReference type="SAM" id="Phobius"/>
    </source>
</evidence>
<keyword evidence="1" id="KW-0472">Membrane</keyword>
<sequence>MASMFLFANPVSAAEPVTPPIPDYAHSFLYWLLGWIFRLICGVVYTLPIWIFTSTGFMHTFSLVTILSISLIGIKGVWKGISTGYAKQEVSNKEIGGMVWRLVLVMIGIGFLPMGLDTITRLINRVTLAIGKFGFSQVTSTPDVSYLNNAVITQGFSDIDVFSMAIFDALLLWNAIPLLFQAGRRWVDMTILGVVSPLALSCFVFEDTKHYGRTWWNGVKKIGVEQIWQVSLLAFLLLLMFGSKQITGPADVFVKFLLLIGGLSRMKQPPSFMPRDGKSKMGRSVQKRITDTAKKLVVPKKS</sequence>
<evidence type="ECO:0000313" key="3">
    <source>
        <dbReference type="Proteomes" id="UP000321157"/>
    </source>
</evidence>
<keyword evidence="1" id="KW-0812">Transmembrane</keyword>
<feature type="transmembrane region" description="Helical" evidence="1">
    <location>
        <begin position="60"/>
        <end position="78"/>
    </location>
</feature>
<dbReference type="Proteomes" id="UP000321157">
    <property type="component" value="Unassembled WGS sequence"/>
</dbReference>
<keyword evidence="1" id="KW-1133">Transmembrane helix</keyword>
<comment type="caution">
    <text evidence="2">The sequence shown here is derived from an EMBL/GenBank/DDBJ whole genome shotgun (WGS) entry which is preliminary data.</text>
</comment>
<keyword evidence="3" id="KW-1185">Reference proteome</keyword>
<evidence type="ECO:0000313" key="2">
    <source>
        <dbReference type="EMBL" id="GEN35931.1"/>
    </source>
</evidence>
<dbReference type="EMBL" id="BJXX01000159">
    <property type="protein sequence ID" value="GEN35931.1"/>
    <property type="molecule type" value="Genomic_DNA"/>
</dbReference>
<feature type="transmembrane region" description="Helical" evidence="1">
    <location>
        <begin position="29"/>
        <end position="53"/>
    </location>
</feature>
<reference evidence="2 3" key="1">
    <citation type="submission" date="2019-07" db="EMBL/GenBank/DDBJ databases">
        <title>Whole genome shotgun sequence of Aneurinibacillus danicus NBRC 102444.</title>
        <authorList>
            <person name="Hosoyama A."/>
            <person name="Uohara A."/>
            <person name="Ohji S."/>
            <person name="Ichikawa N."/>
        </authorList>
    </citation>
    <scope>NUCLEOTIDE SEQUENCE [LARGE SCALE GENOMIC DNA]</scope>
    <source>
        <strain evidence="2 3">NBRC 102444</strain>
    </source>
</reference>
<accession>A0A511VC51</accession>
<protein>
    <submittedName>
        <fullName evidence="2">Uncharacterized protein</fullName>
    </submittedName>
</protein>
<gene>
    <name evidence="2" type="ORF">ADA01nite_33910</name>
</gene>
<organism evidence="2 3">
    <name type="scientific">Aneurinibacillus danicus</name>
    <dbReference type="NCBI Taxonomy" id="267746"/>
    <lineage>
        <taxon>Bacteria</taxon>
        <taxon>Bacillati</taxon>
        <taxon>Bacillota</taxon>
        <taxon>Bacilli</taxon>
        <taxon>Bacillales</taxon>
        <taxon>Paenibacillaceae</taxon>
        <taxon>Aneurinibacillus group</taxon>
        <taxon>Aneurinibacillus</taxon>
    </lineage>
</organism>